<dbReference type="InterPro" id="IPR013216">
    <property type="entry name" value="Methyltransf_11"/>
</dbReference>
<protein>
    <submittedName>
        <fullName evidence="3">Methyltransferase domain-containing protein</fullName>
    </submittedName>
</protein>
<sequence length="275" mass="30128">MRGGGPRATLPLDDNRRPDMDRDHVRINRDVWNADAENWVAAGERLWAADAPVWGNWGAPEAGLGLLRADLSGKDAIELGCGTGYVSGWMARRGARVTGIDVSPDQLATARRLAREHGADITLIEGNAEATGLPDAAFDFAISEYGAAIWCRPEVWLREAWRLLRPGGKLVFLGNHPLVLVCSPASGAPCDRTLHRPYRTLWGVDWSVVEIDPSGVCFNLPMSGWMRLFADIGFVVEEYQEIYIPEGETGTQSSIPAAWGQDFPAEQVWHLGKPG</sequence>
<feature type="region of interest" description="Disordered" evidence="1">
    <location>
        <begin position="1"/>
        <end position="21"/>
    </location>
</feature>
<dbReference type="GO" id="GO:0032259">
    <property type="term" value="P:methylation"/>
    <property type="evidence" value="ECO:0007669"/>
    <property type="project" value="UniProtKB-KW"/>
</dbReference>
<dbReference type="InterPro" id="IPR029063">
    <property type="entry name" value="SAM-dependent_MTases_sf"/>
</dbReference>
<comment type="caution">
    <text evidence="3">The sequence shown here is derived from an EMBL/GenBank/DDBJ whole genome shotgun (WGS) entry which is preliminary data.</text>
</comment>
<keyword evidence="4" id="KW-1185">Reference proteome</keyword>
<reference evidence="3 4" key="1">
    <citation type="submission" date="2019-11" db="EMBL/GenBank/DDBJ databases">
        <title>Pseudooceanicola pacifica sp. nov., isolated from deep-sea sediment of the Pacific Ocean.</title>
        <authorList>
            <person name="Lyu L."/>
        </authorList>
    </citation>
    <scope>NUCLEOTIDE SEQUENCE [LARGE SCALE GENOMIC DNA]</scope>
    <source>
        <strain evidence="3 4">216_PA32_1</strain>
    </source>
</reference>
<accession>A0A844W566</accession>
<organism evidence="3 4">
    <name type="scientific">Pseudooceanicola pacificus</name>
    <dbReference type="NCBI Taxonomy" id="2676438"/>
    <lineage>
        <taxon>Bacteria</taxon>
        <taxon>Pseudomonadati</taxon>
        <taxon>Pseudomonadota</taxon>
        <taxon>Alphaproteobacteria</taxon>
        <taxon>Rhodobacterales</taxon>
        <taxon>Paracoccaceae</taxon>
        <taxon>Pseudooceanicola</taxon>
    </lineage>
</organism>
<proteinExistence type="predicted"/>
<keyword evidence="3" id="KW-0489">Methyltransferase</keyword>
<name>A0A844W566_9RHOB</name>
<dbReference type="AlphaFoldDB" id="A0A844W566"/>
<dbReference type="Pfam" id="PF08241">
    <property type="entry name" value="Methyltransf_11"/>
    <property type="match status" value="1"/>
</dbReference>
<gene>
    <name evidence="3" type="ORF">GLS40_15360</name>
</gene>
<dbReference type="Proteomes" id="UP000443843">
    <property type="component" value="Unassembled WGS sequence"/>
</dbReference>
<dbReference type="InterPro" id="IPR050508">
    <property type="entry name" value="Methyltransf_Superfamily"/>
</dbReference>
<dbReference type="EMBL" id="WNXQ01000010">
    <property type="protein sequence ID" value="MWB79416.1"/>
    <property type="molecule type" value="Genomic_DNA"/>
</dbReference>
<keyword evidence="3" id="KW-0808">Transferase</keyword>
<dbReference type="PANTHER" id="PTHR42912:SF93">
    <property type="entry name" value="N6-ADENOSINE-METHYLTRANSFERASE TMT1A"/>
    <property type="match status" value="1"/>
</dbReference>
<evidence type="ECO:0000256" key="1">
    <source>
        <dbReference type="SAM" id="MobiDB-lite"/>
    </source>
</evidence>
<dbReference type="CDD" id="cd02440">
    <property type="entry name" value="AdoMet_MTases"/>
    <property type="match status" value="1"/>
</dbReference>
<feature type="domain" description="Methyltransferase type 11" evidence="2">
    <location>
        <begin position="78"/>
        <end position="172"/>
    </location>
</feature>
<dbReference type="GO" id="GO:0008757">
    <property type="term" value="F:S-adenosylmethionine-dependent methyltransferase activity"/>
    <property type="evidence" value="ECO:0007669"/>
    <property type="project" value="InterPro"/>
</dbReference>
<dbReference type="SUPFAM" id="SSF53335">
    <property type="entry name" value="S-adenosyl-L-methionine-dependent methyltransferases"/>
    <property type="match status" value="1"/>
</dbReference>
<evidence type="ECO:0000313" key="4">
    <source>
        <dbReference type="Proteomes" id="UP000443843"/>
    </source>
</evidence>
<dbReference type="Gene3D" id="3.40.50.150">
    <property type="entry name" value="Vaccinia Virus protein VP39"/>
    <property type="match status" value="1"/>
</dbReference>
<evidence type="ECO:0000313" key="3">
    <source>
        <dbReference type="EMBL" id="MWB79416.1"/>
    </source>
</evidence>
<dbReference type="PANTHER" id="PTHR42912">
    <property type="entry name" value="METHYLTRANSFERASE"/>
    <property type="match status" value="1"/>
</dbReference>
<evidence type="ECO:0000259" key="2">
    <source>
        <dbReference type="Pfam" id="PF08241"/>
    </source>
</evidence>